<protein>
    <recommendedName>
        <fullName evidence="4">ParB/Sulfiredoxin domain-containing protein</fullName>
    </recommendedName>
</protein>
<sequence>MYRFDTLYRLIERAASGPVPLRRAFAESRLADLYWRVAPSVHRRRRHRSSGHVDPPVDPFELFEVDPADITRFTGRQFPVWADSWYDIGAVRGGEWDQRLVPPVEPSYAGPSPDLYLAETFTETPLHRALRRHFEAGVPWADLEFIQRVERAARTSDVEVWQDESTVAEIRRYCRDLDRLYESIRDRGFLSMRELNAREGRRMTFREVMEDEILVDVSRTGELLFVTGRHRLSMAKLLDLDSVPVGVVVRHREWHDETEPAVETPGERARDAPAESEAPLGEGLDVAW</sequence>
<name>A0ABU2FM27_9EURY</name>
<keyword evidence="3" id="KW-1185">Reference proteome</keyword>
<gene>
    <name evidence="2" type="ORF">NDI86_06655</name>
</gene>
<comment type="caution">
    <text evidence="2">The sequence shown here is derived from an EMBL/GenBank/DDBJ whole genome shotgun (WGS) entry which is preliminary data.</text>
</comment>
<evidence type="ECO:0000313" key="3">
    <source>
        <dbReference type="Proteomes" id="UP001268864"/>
    </source>
</evidence>
<feature type="region of interest" description="Disordered" evidence="1">
    <location>
        <begin position="255"/>
        <end position="288"/>
    </location>
</feature>
<dbReference type="RefSeq" id="WP_310899626.1">
    <property type="nucleotide sequence ID" value="NZ_JAMQOS010000001.1"/>
</dbReference>
<organism evidence="2 3">
    <name type="scientific">Haloarcula onubensis</name>
    <dbReference type="NCBI Taxonomy" id="2950539"/>
    <lineage>
        <taxon>Archaea</taxon>
        <taxon>Methanobacteriati</taxon>
        <taxon>Methanobacteriota</taxon>
        <taxon>Stenosarchaea group</taxon>
        <taxon>Halobacteria</taxon>
        <taxon>Halobacteriales</taxon>
        <taxon>Haloarculaceae</taxon>
        <taxon>Haloarcula</taxon>
    </lineage>
</organism>
<evidence type="ECO:0000313" key="2">
    <source>
        <dbReference type="EMBL" id="MDS0281798.1"/>
    </source>
</evidence>
<accession>A0ABU2FM27</accession>
<evidence type="ECO:0008006" key="4">
    <source>
        <dbReference type="Google" id="ProtNLM"/>
    </source>
</evidence>
<proteinExistence type="predicted"/>
<evidence type="ECO:0000256" key="1">
    <source>
        <dbReference type="SAM" id="MobiDB-lite"/>
    </source>
</evidence>
<reference evidence="2 3" key="1">
    <citation type="submission" date="2022-06" db="EMBL/GenBank/DDBJ databases">
        <title>Halomicroarcula sp. a new haloarchaeum isolate from saline soil.</title>
        <authorList>
            <person name="Strakova D."/>
            <person name="Galisteo C."/>
            <person name="Sanchez-Porro C."/>
            <person name="Ventosa A."/>
        </authorList>
    </citation>
    <scope>NUCLEOTIDE SEQUENCE [LARGE SCALE GENOMIC DNA]</scope>
    <source>
        <strain evidence="2 3">S3CR25-11</strain>
    </source>
</reference>
<dbReference type="Proteomes" id="UP001268864">
    <property type="component" value="Unassembled WGS sequence"/>
</dbReference>
<dbReference type="EMBL" id="JAMQOS010000001">
    <property type="protein sequence ID" value="MDS0281798.1"/>
    <property type="molecule type" value="Genomic_DNA"/>
</dbReference>